<dbReference type="GO" id="GO:0005886">
    <property type="term" value="C:plasma membrane"/>
    <property type="evidence" value="ECO:0007669"/>
    <property type="project" value="UniProtKB-SubCell"/>
</dbReference>
<feature type="transmembrane region" description="Helical" evidence="9">
    <location>
        <begin position="26"/>
        <end position="49"/>
    </location>
</feature>
<dbReference type="Proteomes" id="UP000069935">
    <property type="component" value="Chromosome 4"/>
</dbReference>
<keyword evidence="6 9" id="KW-1133">Transmembrane helix</keyword>
<comment type="function">
    <text evidence="9">Part of the tripartite ATP-independent periplasmic (TRAP) transport system.</text>
</comment>
<dbReference type="PANTHER" id="PTHR35011:SF2">
    <property type="entry name" value="2,3-DIKETO-L-GULONATE TRAP TRANSPORTER SMALL PERMEASE PROTEIN YIAM"/>
    <property type="match status" value="1"/>
</dbReference>
<feature type="domain" description="Tripartite ATP-independent periplasmic transporters DctQ component" evidence="10">
    <location>
        <begin position="8"/>
        <end position="140"/>
    </location>
</feature>
<reference evidence="11 12" key="2">
    <citation type="journal article" date="2016" name="Genome Announc.">
        <title>Complete Genome Sequence of a Strain of Azospirillum thiophilum Isolated from a Sulfide Spring.</title>
        <authorList>
            <person name="Fomenkov A."/>
            <person name="Vincze T."/>
            <person name="Grabovich M."/>
            <person name="Anton B.P."/>
            <person name="Dubinina G."/>
            <person name="Orlova M."/>
            <person name="Belousova E."/>
            <person name="Roberts R.J."/>
        </authorList>
    </citation>
    <scope>NUCLEOTIDE SEQUENCE [LARGE SCALE GENOMIC DNA]</scope>
    <source>
        <strain evidence="11 12">BV-S</strain>
    </source>
</reference>
<protein>
    <recommendedName>
        <fullName evidence="9">TRAP transporter small permease protein</fullName>
    </recommendedName>
</protein>
<gene>
    <name evidence="11" type="ORF">AL072_25795</name>
</gene>
<evidence type="ECO:0000256" key="4">
    <source>
        <dbReference type="ARBA" id="ARBA00022519"/>
    </source>
</evidence>
<feature type="transmembrane region" description="Helical" evidence="9">
    <location>
        <begin position="70"/>
        <end position="92"/>
    </location>
</feature>
<evidence type="ECO:0000259" key="10">
    <source>
        <dbReference type="Pfam" id="PF04290"/>
    </source>
</evidence>
<dbReference type="PANTHER" id="PTHR35011">
    <property type="entry name" value="2,3-DIKETO-L-GULONATE TRAP TRANSPORTER SMALL PERMEASE PROTEIN YIAM"/>
    <property type="match status" value="1"/>
</dbReference>
<comment type="subcellular location">
    <subcellularLocation>
        <location evidence="1 9">Cell inner membrane</location>
        <topology evidence="1 9">Multi-pass membrane protein</topology>
    </subcellularLocation>
</comment>
<evidence type="ECO:0000256" key="8">
    <source>
        <dbReference type="ARBA" id="ARBA00038436"/>
    </source>
</evidence>
<comment type="subunit">
    <text evidence="9">The complex comprises the extracytoplasmic solute receptor protein and the two transmembrane proteins.</text>
</comment>
<keyword evidence="4 9" id="KW-0997">Cell inner membrane</keyword>
<sequence>MNIAYVAMVAIVFEQVVLRFVFKTQIAWSTSVAIYMFIWLTWLGASYNVKTRSHLAFSEIRTRLPYSGQFACLILDAVLWVSFAVVVIYYTSEQVVILHENFAIVPGTSDLMQWWFYLISPIGWSLIIFRALQNLWKDVRAYRRGEPFNLGSLSLDQ</sequence>
<reference evidence="12" key="1">
    <citation type="submission" date="2015-08" db="EMBL/GenBank/DDBJ databases">
        <title>Complete Genome Sequence of Azospirillum thiophilum BV-S.</title>
        <authorList>
            <person name="Fomenkov A."/>
            <person name="Vincze T."/>
            <person name="Grabovich M."/>
            <person name="Dubinina G."/>
            <person name="Orlova M."/>
            <person name="Belousova E."/>
            <person name="Roberts R.J."/>
        </authorList>
    </citation>
    <scope>NUCLEOTIDE SEQUENCE [LARGE SCALE GENOMIC DNA]</scope>
    <source>
        <strain evidence="12">BV-S</strain>
    </source>
</reference>
<keyword evidence="7 9" id="KW-0472">Membrane</keyword>
<evidence type="ECO:0000256" key="3">
    <source>
        <dbReference type="ARBA" id="ARBA00022475"/>
    </source>
</evidence>
<dbReference type="KEGG" id="ati:AL072_25795"/>
<evidence type="ECO:0000256" key="2">
    <source>
        <dbReference type="ARBA" id="ARBA00022448"/>
    </source>
</evidence>
<dbReference type="AlphaFoldDB" id="A0AAC8W3W7"/>
<keyword evidence="5 9" id="KW-0812">Transmembrane</keyword>
<accession>A0AAC8W3W7</accession>
<evidence type="ECO:0000313" key="11">
    <source>
        <dbReference type="EMBL" id="ALG74480.1"/>
    </source>
</evidence>
<evidence type="ECO:0000256" key="7">
    <source>
        <dbReference type="ARBA" id="ARBA00023136"/>
    </source>
</evidence>
<keyword evidence="3" id="KW-1003">Cell membrane</keyword>
<dbReference type="InterPro" id="IPR055348">
    <property type="entry name" value="DctQ"/>
</dbReference>
<feature type="transmembrane region" description="Helical" evidence="9">
    <location>
        <begin position="112"/>
        <end position="132"/>
    </location>
</feature>
<keyword evidence="12" id="KW-1185">Reference proteome</keyword>
<evidence type="ECO:0000256" key="9">
    <source>
        <dbReference type="RuleBase" id="RU369079"/>
    </source>
</evidence>
<comment type="caution">
    <text evidence="9">Lacks conserved residue(s) required for the propagation of feature annotation.</text>
</comment>
<dbReference type="GO" id="GO:0015740">
    <property type="term" value="P:C4-dicarboxylate transport"/>
    <property type="evidence" value="ECO:0007669"/>
    <property type="project" value="TreeGrafter"/>
</dbReference>
<organism evidence="11 12">
    <name type="scientific">Azospirillum thiophilum</name>
    <dbReference type="NCBI Taxonomy" id="528244"/>
    <lineage>
        <taxon>Bacteria</taxon>
        <taxon>Pseudomonadati</taxon>
        <taxon>Pseudomonadota</taxon>
        <taxon>Alphaproteobacteria</taxon>
        <taxon>Rhodospirillales</taxon>
        <taxon>Azospirillaceae</taxon>
        <taxon>Azospirillum</taxon>
    </lineage>
</organism>
<dbReference type="GO" id="GO:0022857">
    <property type="term" value="F:transmembrane transporter activity"/>
    <property type="evidence" value="ECO:0007669"/>
    <property type="project" value="UniProtKB-UniRule"/>
</dbReference>
<comment type="similarity">
    <text evidence="8 9">Belongs to the TRAP transporter small permease family.</text>
</comment>
<name>A0AAC8W3W7_9PROT</name>
<dbReference type="Pfam" id="PF04290">
    <property type="entry name" value="DctQ"/>
    <property type="match status" value="1"/>
</dbReference>
<proteinExistence type="inferred from homology"/>
<dbReference type="EMBL" id="CP012404">
    <property type="protein sequence ID" value="ALG74480.1"/>
    <property type="molecule type" value="Genomic_DNA"/>
</dbReference>
<evidence type="ECO:0000256" key="1">
    <source>
        <dbReference type="ARBA" id="ARBA00004429"/>
    </source>
</evidence>
<evidence type="ECO:0000256" key="5">
    <source>
        <dbReference type="ARBA" id="ARBA00022692"/>
    </source>
</evidence>
<dbReference type="InterPro" id="IPR007387">
    <property type="entry name" value="TRAP_DctQ"/>
</dbReference>
<evidence type="ECO:0000313" key="12">
    <source>
        <dbReference type="Proteomes" id="UP000069935"/>
    </source>
</evidence>
<evidence type="ECO:0000256" key="6">
    <source>
        <dbReference type="ARBA" id="ARBA00022989"/>
    </source>
</evidence>
<keyword evidence="2 9" id="KW-0813">Transport</keyword>